<dbReference type="Proteomes" id="UP001524586">
    <property type="component" value="Unassembled WGS sequence"/>
</dbReference>
<name>A0ABT1TZH7_9GAMM</name>
<dbReference type="Gene3D" id="3.40.30.10">
    <property type="entry name" value="Glutaredoxin"/>
    <property type="match status" value="1"/>
</dbReference>
<gene>
    <name evidence="1" type="ORF">NP596_00780</name>
</gene>
<reference evidence="1 2" key="1">
    <citation type="submission" date="2022-07" db="EMBL/GenBank/DDBJ databases">
        <title>Methylomonas rivi sp. nov., Methylomonas rosea sp. nov., Methylomonas aureus sp. nov. and Methylomonas subterranea sp. nov., four novel methanotrophs isolated from a freshwater creek and the deep terrestrial subsurface.</title>
        <authorList>
            <person name="Abin C."/>
            <person name="Sankaranarayanan K."/>
            <person name="Garner C."/>
            <person name="Sindelar R."/>
            <person name="Kotary K."/>
            <person name="Garner R."/>
            <person name="Barclay S."/>
            <person name="Lawson P."/>
            <person name="Krumholz L."/>
        </authorList>
    </citation>
    <scope>NUCLEOTIDE SEQUENCE [LARGE SCALE GENOMIC DNA]</scope>
    <source>
        <strain evidence="1 2">WSC-6</strain>
    </source>
</reference>
<accession>A0ABT1TZH7</accession>
<evidence type="ECO:0000313" key="2">
    <source>
        <dbReference type="Proteomes" id="UP001524586"/>
    </source>
</evidence>
<dbReference type="RefSeq" id="WP_256613293.1">
    <property type="nucleotide sequence ID" value="NZ_JANIBK010000002.1"/>
</dbReference>
<protein>
    <submittedName>
        <fullName evidence="1">Glutaredoxin family protein</fullName>
    </submittedName>
</protein>
<evidence type="ECO:0000313" key="1">
    <source>
        <dbReference type="EMBL" id="MCQ8126974.1"/>
    </source>
</evidence>
<dbReference type="Pfam" id="PF05768">
    <property type="entry name" value="Glrx-like"/>
    <property type="match status" value="1"/>
</dbReference>
<organism evidence="1 2">
    <name type="scientific">Methylomonas rivi</name>
    <dbReference type="NCBI Taxonomy" id="2952226"/>
    <lineage>
        <taxon>Bacteria</taxon>
        <taxon>Pseudomonadati</taxon>
        <taxon>Pseudomonadota</taxon>
        <taxon>Gammaproteobacteria</taxon>
        <taxon>Methylococcales</taxon>
        <taxon>Methylococcaceae</taxon>
        <taxon>Methylomonas</taxon>
    </lineage>
</organism>
<dbReference type="EMBL" id="JANIBK010000002">
    <property type="protein sequence ID" value="MCQ8126974.1"/>
    <property type="molecule type" value="Genomic_DNA"/>
</dbReference>
<proteinExistence type="predicted"/>
<dbReference type="InterPro" id="IPR008554">
    <property type="entry name" value="Glutaredoxin-like"/>
</dbReference>
<sequence length="86" mass="9652">MADLVLFGTEGCHLCEDAEGLLLRTGLSFEKQDIMAGEQWQQRYAIRIPVLLHPPSGSELGWPFDEEGIRDFLVQTGIEFGSEISR</sequence>
<keyword evidence="2" id="KW-1185">Reference proteome</keyword>
<dbReference type="SUPFAM" id="SSF52833">
    <property type="entry name" value="Thioredoxin-like"/>
    <property type="match status" value="1"/>
</dbReference>
<dbReference type="InterPro" id="IPR036249">
    <property type="entry name" value="Thioredoxin-like_sf"/>
</dbReference>
<comment type="caution">
    <text evidence="1">The sequence shown here is derived from an EMBL/GenBank/DDBJ whole genome shotgun (WGS) entry which is preliminary data.</text>
</comment>